<dbReference type="Pfam" id="PF13580">
    <property type="entry name" value="SIS_2"/>
    <property type="match status" value="1"/>
</dbReference>
<dbReference type="AlphaFoldDB" id="A0A381TD76"/>
<dbReference type="Gene3D" id="3.40.50.10490">
    <property type="entry name" value="Glucose-6-phosphate isomerase like protein, domain 1"/>
    <property type="match status" value="1"/>
</dbReference>
<name>A0A381TD76_9ZZZZ</name>
<proteinExistence type="predicted"/>
<feature type="domain" description="SIS" evidence="1">
    <location>
        <begin position="34"/>
        <end position="212"/>
    </location>
</feature>
<dbReference type="InterPro" id="IPR046348">
    <property type="entry name" value="SIS_dom_sf"/>
</dbReference>
<dbReference type="InterPro" id="IPR001347">
    <property type="entry name" value="SIS_dom"/>
</dbReference>
<dbReference type="GO" id="GO:1901135">
    <property type="term" value="P:carbohydrate derivative metabolic process"/>
    <property type="evidence" value="ECO:0007669"/>
    <property type="project" value="InterPro"/>
</dbReference>
<dbReference type="InterPro" id="IPR035472">
    <property type="entry name" value="RpiR-like_SIS"/>
</dbReference>
<dbReference type="InterPro" id="IPR050099">
    <property type="entry name" value="SIS_GmhA/DiaA_subfam"/>
</dbReference>
<dbReference type="PROSITE" id="PS51464">
    <property type="entry name" value="SIS"/>
    <property type="match status" value="1"/>
</dbReference>
<dbReference type="NCBIfam" id="NF002805">
    <property type="entry name" value="PRK02947.1"/>
    <property type="match status" value="1"/>
</dbReference>
<gene>
    <name evidence="2" type="ORF">METZ01_LOCUS65521</name>
</gene>
<dbReference type="CDD" id="cd05013">
    <property type="entry name" value="SIS_RpiR"/>
    <property type="match status" value="1"/>
</dbReference>
<dbReference type="EMBL" id="UINC01004215">
    <property type="protein sequence ID" value="SVA12667.1"/>
    <property type="molecule type" value="Genomic_DNA"/>
</dbReference>
<dbReference type="SUPFAM" id="SSF53697">
    <property type="entry name" value="SIS domain"/>
    <property type="match status" value="1"/>
</dbReference>
<protein>
    <recommendedName>
        <fullName evidence="1">SIS domain-containing protein</fullName>
    </recommendedName>
</protein>
<reference evidence="2" key="1">
    <citation type="submission" date="2018-05" db="EMBL/GenBank/DDBJ databases">
        <authorList>
            <person name="Lanie J.A."/>
            <person name="Ng W.-L."/>
            <person name="Kazmierczak K.M."/>
            <person name="Andrzejewski T.M."/>
            <person name="Davidsen T.M."/>
            <person name="Wayne K.J."/>
            <person name="Tettelin H."/>
            <person name="Glass J.I."/>
            <person name="Rusch D."/>
            <person name="Podicherti R."/>
            <person name="Tsui H.-C.T."/>
            <person name="Winkler M.E."/>
        </authorList>
    </citation>
    <scope>NUCLEOTIDE SEQUENCE</scope>
</reference>
<dbReference type="PANTHER" id="PTHR30390">
    <property type="entry name" value="SEDOHEPTULOSE 7-PHOSPHATE ISOMERASE / DNAA INITIATOR-ASSOCIATING FACTOR FOR REPLICATION INITIATION"/>
    <property type="match status" value="1"/>
</dbReference>
<organism evidence="2">
    <name type="scientific">marine metagenome</name>
    <dbReference type="NCBI Taxonomy" id="408172"/>
    <lineage>
        <taxon>unclassified sequences</taxon>
        <taxon>metagenomes</taxon>
        <taxon>ecological metagenomes</taxon>
    </lineage>
</organism>
<evidence type="ECO:0000313" key="2">
    <source>
        <dbReference type="EMBL" id="SVA12667.1"/>
    </source>
</evidence>
<accession>A0A381TD76</accession>
<evidence type="ECO:0000259" key="1">
    <source>
        <dbReference type="PROSITE" id="PS51464"/>
    </source>
</evidence>
<dbReference type="GO" id="GO:0097367">
    <property type="term" value="F:carbohydrate derivative binding"/>
    <property type="evidence" value="ECO:0007669"/>
    <property type="project" value="InterPro"/>
</dbReference>
<sequence>MTRYDEAYFKNIGVLLEEILEHESNKMEETANLFYEIIKQNGRIFVSGSGHSSLVAQEAYYRAGGLVSIKPIWLKSLLITENAEMSTHLERIPGIAEATLNEHQPNNKDCLVVVSNSGRNAYGIELAITAKSMGCKTVALTSIQHSSNVESRHSSGKRLFELCDIVIDSHVPLGDASMSHPDFKENFGPVSTISTVAIFNAVICRTIEILIENNQQPEVLKSANL</sequence>
<dbReference type="PANTHER" id="PTHR30390:SF7">
    <property type="entry name" value="PHOSPHOHEPTOSE ISOMERASE"/>
    <property type="match status" value="1"/>
</dbReference>